<dbReference type="Proteomes" id="UP000765509">
    <property type="component" value="Unassembled WGS sequence"/>
</dbReference>
<reference evidence="2" key="1">
    <citation type="submission" date="2021-03" db="EMBL/GenBank/DDBJ databases">
        <title>Draft genome sequence of rust myrtle Austropuccinia psidii MF-1, a brazilian biotype.</title>
        <authorList>
            <person name="Quecine M.C."/>
            <person name="Pachon D.M.R."/>
            <person name="Bonatelli M.L."/>
            <person name="Correr F.H."/>
            <person name="Franceschini L.M."/>
            <person name="Leite T.F."/>
            <person name="Margarido G.R.A."/>
            <person name="Almeida C.A."/>
            <person name="Ferrarezi J.A."/>
            <person name="Labate C.A."/>
        </authorList>
    </citation>
    <scope>NUCLEOTIDE SEQUENCE</scope>
    <source>
        <strain evidence="2">MF-1</strain>
    </source>
</reference>
<dbReference type="AlphaFoldDB" id="A0A9Q3EQ74"/>
<accession>A0A9Q3EQ74</accession>
<feature type="region of interest" description="Disordered" evidence="1">
    <location>
        <begin position="83"/>
        <end position="110"/>
    </location>
</feature>
<dbReference type="CDD" id="cd14279">
    <property type="entry name" value="CUE"/>
    <property type="match status" value="1"/>
</dbReference>
<dbReference type="EMBL" id="AVOT02030739">
    <property type="protein sequence ID" value="MBW0524032.1"/>
    <property type="molecule type" value="Genomic_DNA"/>
</dbReference>
<proteinExistence type="predicted"/>
<sequence length="189" mass="21931">MENSFQEAIFNIERDRPMSWFLKQENRFTALHPDLSETMIHKRILRKCGGNLEHAIRIRCIEPCSTEDYINAMEDITTRTKIGRSSYKPPMDKKTSWKPTPKRNKPNDKAPLKFHKCGSTSHLENTCPKKTGINEIEIDKAEDTKETNNVSLHESDFEPFKEEEIPDELSIETFNVSFGVTEVHTHLPQ</sequence>
<protein>
    <submittedName>
        <fullName evidence="2">Uncharacterized protein</fullName>
    </submittedName>
</protein>
<comment type="caution">
    <text evidence="2">The sequence shown here is derived from an EMBL/GenBank/DDBJ whole genome shotgun (WGS) entry which is preliminary data.</text>
</comment>
<evidence type="ECO:0000256" key="1">
    <source>
        <dbReference type="SAM" id="MobiDB-lite"/>
    </source>
</evidence>
<keyword evidence="3" id="KW-1185">Reference proteome</keyword>
<gene>
    <name evidence="2" type="ORF">O181_063747</name>
</gene>
<organism evidence="2 3">
    <name type="scientific">Austropuccinia psidii MF-1</name>
    <dbReference type="NCBI Taxonomy" id="1389203"/>
    <lineage>
        <taxon>Eukaryota</taxon>
        <taxon>Fungi</taxon>
        <taxon>Dikarya</taxon>
        <taxon>Basidiomycota</taxon>
        <taxon>Pucciniomycotina</taxon>
        <taxon>Pucciniomycetes</taxon>
        <taxon>Pucciniales</taxon>
        <taxon>Sphaerophragmiaceae</taxon>
        <taxon>Austropuccinia</taxon>
    </lineage>
</organism>
<evidence type="ECO:0000313" key="2">
    <source>
        <dbReference type="EMBL" id="MBW0524032.1"/>
    </source>
</evidence>
<name>A0A9Q3EQ74_9BASI</name>
<evidence type="ECO:0000313" key="3">
    <source>
        <dbReference type="Proteomes" id="UP000765509"/>
    </source>
</evidence>